<dbReference type="SUPFAM" id="SSF56747">
    <property type="entry name" value="Prim-pol domain"/>
    <property type="match status" value="1"/>
</dbReference>
<dbReference type="KEGG" id="noa:BKM31_42545"/>
<dbReference type="RefSeq" id="WP_080043565.1">
    <property type="nucleotide sequence ID" value="NZ_CP017717.1"/>
</dbReference>
<proteinExistence type="predicted"/>
<gene>
    <name evidence="3" type="ORF">BKM31_42545</name>
</gene>
<evidence type="ECO:0000313" key="3">
    <source>
        <dbReference type="EMBL" id="AQZ67254.1"/>
    </source>
</evidence>
<dbReference type="SMART" id="SM00943">
    <property type="entry name" value="Prim-Pol"/>
    <property type="match status" value="1"/>
</dbReference>
<feature type="region of interest" description="Disordered" evidence="1">
    <location>
        <begin position="298"/>
        <end position="318"/>
    </location>
</feature>
<dbReference type="InterPro" id="IPR015330">
    <property type="entry name" value="DNA_primase/pol_bifunc_N"/>
</dbReference>
<accession>A0A1V0AAK1</accession>
<dbReference type="OrthoDB" id="3218228at2"/>
<dbReference type="Pfam" id="PF09250">
    <property type="entry name" value="Prim-Pol"/>
    <property type="match status" value="1"/>
</dbReference>
<sequence length="318" mass="34223">MTTPTMRAALAAVTRGWYIFPLTPRGKKPLRGFTDWEAHATADPDRIAAFWTHAPYNIGIACGPSNLVVIDLDIPKPGEHPPAEHARDSAACGQEVFRLLCERRGQPYPGDTLTVRTRRGGLHLYYTAPAGVRLRNTAGSKGGLGWLIDTRAHGGYVVAAGSYVRQRDGTGPYEIIRDAPPVPLPAWLTEALAPAPPPAPCGDLLANLPGRRLSRYGETALRSEADRVASAPGGSRNYALNLAAFNLGQLVTRHVLPEQVVTAALTRAAELANHRHPELTPNSPREIAAVITSGLRAGMTAQPRRRKAAPAPPRENRP</sequence>
<evidence type="ECO:0000313" key="4">
    <source>
        <dbReference type="Proteomes" id="UP000190797"/>
    </source>
</evidence>
<name>A0A1V0AAK1_9ACTN</name>
<organism evidence="3 4">
    <name type="scientific">[Actinomadura] parvosata subsp. kistnae</name>
    <dbReference type="NCBI Taxonomy" id="1909395"/>
    <lineage>
        <taxon>Bacteria</taxon>
        <taxon>Bacillati</taxon>
        <taxon>Actinomycetota</taxon>
        <taxon>Actinomycetes</taxon>
        <taxon>Streptosporangiales</taxon>
        <taxon>Streptosporangiaceae</taxon>
        <taxon>Nonomuraea</taxon>
    </lineage>
</organism>
<dbReference type="Proteomes" id="UP000190797">
    <property type="component" value="Chromosome"/>
</dbReference>
<evidence type="ECO:0000259" key="2">
    <source>
        <dbReference type="SMART" id="SM00943"/>
    </source>
</evidence>
<dbReference type="STRING" id="1909395.BKM31_42545"/>
<evidence type="ECO:0000256" key="1">
    <source>
        <dbReference type="SAM" id="MobiDB-lite"/>
    </source>
</evidence>
<feature type="domain" description="DNA primase/polymerase bifunctional N-terminal" evidence="2">
    <location>
        <begin position="9"/>
        <end position="188"/>
    </location>
</feature>
<dbReference type="CDD" id="cd04859">
    <property type="entry name" value="Prim_Pol"/>
    <property type="match status" value="1"/>
</dbReference>
<dbReference type="AlphaFoldDB" id="A0A1V0AAK1"/>
<protein>
    <recommendedName>
        <fullName evidence="2">DNA primase/polymerase bifunctional N-terminal domain-containing protein</fullName>
    </recommendedName>
</protein>
<reference evidence="4" key="1">
    <citation type="journal article" date="2017" name="Med. Chem. Commun.">
        <title>Nonomuraea sp. ATCC 55076 harbours the largest actinomycete chromosome to date and the kistamicin biosynthetic gene cluster.</title>
        <authorList>
            <person name="Nazari B."/>
            <person name="Forneris C.C."/>
            <person name="Gibson M.I."/>
            <person name="Moon K."/>
            <person name="Schramma K.R."/>
            <person name="Seyedsayamdost M.R."/>
        </authorList>
    </citation>
    <scope>NUCLEOTIDE SEQUENCE [LARGE SCALE GENOMIC DNA]</scope>
    <source>
        <strain evidence="4">ATCC 55076</strain>
    </source>
</reference>
<keyword evidence="4" id="KW-1185">Reference proteome</keyword>
<dbReference type="EMBL" id="CP017717">
    <property type="protein sequence ID" value="AQZ67254.1"/>
    <property type="molecule type" value="Genomic_DNA"/>
</dbReference>